<proteinExistence type="predicted"/>
<sequence length="124" mass="14505">MRHGYYSGLGLYSPYIMTIIVLLMALIIYLVSKHKPVPPTRYFIKLLDILNGKYAEGLITYDDYVKRKVIIEKYEFLSPYSLILLERYTKCEIDTAELFNIKEIIEDENTDAQTRENLSKGVNK</sequence>
<keyword evidence="3" id="KW-1185">Reference proteome</keyword>
<evidence type="ECO:0000313" key="3">
    <source>
        <dbReference type="Proteomes" id="UP000076603"/>
    </source>
</evidence>
<dbReference type="RefSeq" id="WP_066624402.1">
    <property type="nucleotide sequence ID" value="NZ_FQXL01000005.1"/>
</dbReference>
<keyword evidence="1" id="KW-1133">Transmembrane helix</keyword>
<feature type="transmembrane region" description="Helical" evidence="1">
    <location>
        <begin position="12"/>
        <end position="31"/>
    </location>
</feature>
<evidence type="ECO:0008006" key="4">
    <source>
        <dbReference type="Google" id="ProtNLM"/>
    </source>
</evidence>
<keyword evidence="1" id="KW-0472">Membrane</keyword>
<comment type="caution">
    <text evidence="2">The sequence shown here is derived from an EMBL/GenBank/DDBJ whole genome shotgun (WGS) entry which is preliminary data.</text>
</comment>
<accession>A0A168DVV8</accession>
<dbReference type="STRING" id="1121326.CLMAG_32920"/>
<keyword evidence="1" id="KW-0812">Transmembrane</keyword>
<name>A0A168DVV8_9CLOT</name>
<protein>
    <recommendedName>
        <fullName evidence="4">SHOCT domain-containing protein</fullName>
    </recommendedName>
</protein>
<dbReference type="PATRIC" id="fig|1121326.3.peg.3326"/>
<dbReference type="AlphaFoldDB" id="A0A168DVV8"/>
<dbReference type="Proteomes" id="UP000076603">
    <property type="component" value="Unassembled WGS sequence"/>
</dbReference>
<dbReference type="EMBL" id="LWAE01000003">
    <property type="protein sequence ID" value="KZL91533.1"/>
    <property type="molecule type" value="Genomic_DNA"/>
</dbReference>
<organism evidence="2 3">
    <name type="scientific">Clostridium magnum DSM 2767</name>
    <dbReference type="NCBI Taxonomy" id="1121326"/>
    <lineage>
        <taxon>Bacteria</taxon>
        <taxon>Bacillati</taxon>
        <taxon>Bacillota</taxon>
        <taxon>Clostridia</taxon>
        <taxon>Eubacteriales</taxon>
        <taxon>Clostridiaceae</taxon>
        <taxon>Clostridium</taxon>
    </lineage>
</organism>
<evidence type="ECO:0000256" key="1">
    <source>
        <dbReference type="SAM" id="Phobius"/>
    </source>
</evidence>
<reference evidence="2 3" key="1">
    <citation type="submission" date="2016-04" db="EMBL/GenBank/DDBJ databases">
        <title>Genome sequence of Clostridium magnum DSM 2767.</title>
        <authorList>
            <person name="Poehlein A."/>
            <person name="Uhlig R."/>
            <person name="Fischer R."/>
            <person name="Bahl H."/>
            <person name="Daniel R."/>
        </authorList>
    </citation>
    <scope>NUCLEOTIDE SEQUENCE [LARGE SCALE GENOMIC DNA]</scope>
    <source>
        <strain evidence="2 3">DSM 2767</strain>
    </source>
</reference>
<dbReference type="OrthoDB" id="1911600at2"/>
<gene>
    <name evidence="2" type="ORF">CLMAG_32920</name>
</gene>
<evidence type="ECO:0000313" key="2">
    <source>
        <dbReference type="EMBL" id="KZL91533.1"/>
    </source>
</evidence>